<accession>A0A1X6X050</accession>
<gene>
    <name evidence="2" type="ORF">FM105_02735</name>
</gene>
<dbReference type="EMBL" id="FWFF01000002">
    <property type="protein sequence ID" value="SLM91654.1"/>
    <property type="molecule type" value="Genomic_DNA"/>
</dbReference>
<proteinExistence type="predicted"/>
<keyword evidence="1" id="KW-1133">Transmembrane helix</keyword>
<name>A0A1X6X050_9MICO</name>
<sequence length="237" mass="26361">MLIYARDVKMTPPRDSGLSQDLQKEVAQANPKRLHRWFDELEREGCVVLRTSFLRTVVYALGAWVFVIFITAGFIVLPVSTWNPFAGDRGISGWMQAGMGLLFVAGLILFGFGALLWTFVFPVVRPRMIVSRWGIESIGSKPGGVFTLFAVAWADVVQVGGHFTPTRWPFPPVLQVMLTARADGVRRARWARVRAQGTTVVHGVNTMLRGRRRDVLAFLVHAHAAARDAAESDDDRG</sequence>
<keyword evidence="1" id="KW-0812">Transmembrane</keyword>
<reference evidence="3" key="1">
    <citation type="submission" date="2017-02" db="EMBL/GenBank/DDBJ databases">
        <authorList>
            <person name="Dridi B."/>
        </authorList>
    </citation>
    <scope>NUCLEOTIDE SEQUENCE [LARGE SCALE GENOMIC DNA]</scope>
    <source>
        <strain evidence="3">B Co 03.10</strain>
    </source>
</reference>
<dbReference type="Proteomes" id="UP000196581">
    <property type="component" value="Unassembled WGS sequence"/>
</dbReference>
<protein>
    <submittedName>
        <fullName evidence="2">Uncharacterized protein</fullName>
    </submittedName>
</protein>
<evidence type="ECO:0000313" key="3">
    <source>
        <dbReference type="Proteomes" id="UP000196581"/>
    </source>
</evidence>
<evidence type="ECO:0000256" key="1">
    <source>
        <dbReference type="SAM" id="Phobius"/>
    </source>
</evidence>
<keyword evidence="3" id="KW-1185">Reference proteome</keyword>
<feature type="transmembrane region" description="Helical" evidence="1">
    <location>
        <begin position="99"/>
        <end position="124"/>
    </location>
</feature>
<keyword evidence="1" id="KW-0472">Membrane</keyword>
<dbReference type="AlphaFoldDB" id="A0A1X6X050"/>
<evidence type="ECO:0000313" key="2">
    <source>
        <dbReference type="EMBL" id="SLM91654.1"/>
    </source>
</evidence>
<feature type="transmembrane region" description="Helical" evidence="1">
    <location>
        <begin position="57"/>
        <end position="79"/>
    </location>
</feature>
<organism evidence="2 3">
    <name type="scientific">Brevibacterium yomogidense</name>
    <dbReference type="NCBI Taxonomy" id="946573"/>
    <lineage>
        <taxon>Bacteria</taxon>
        <taxon>Bacillati</taxon>
        <taxon>Actinomycetota</taxon>
        <taxon>Actinomycetes</taxon>
        <taxon>Micrococcales</taxon>
        <taxon>Brevibacteriaceae</taxon>
        <taxon>Brevibacterium</taxon>
    </lineage>
</organism>